<gene>
    <name evidence="8" type="ORF">TCAL_12766</name>
</gene>
<evidence type="ECO:0000256" key="1">
    <source>
        <dbReference type="ARBA" id="ARBA00006271"/>
    </source>
</evidence>
<dbReference type="Pfam" id="PF05192">
    <property type="entry name" value="MutS_III"/>
    <property type="match status" value="1"/>
</dbReference>
<feature type="compositionally biased region" description="Polar residues" evidence="6">
    <location>
        <begin position="57"/>
        <end position="72"/>
    </location>
</feature>
<dbReference type="Pfam" id="PF05190">
    <property type="entry name" value="MutS_IV"/>
    <property type="match status" value="1"/>
</dbReference>
<dbReference type="Gene3D" id="1.10.1420.10">
    <property type="match status" value="2"/>
</dbReference>
<feature type="domain" description="DNA mismatch repair proteins mutS family" evidence="7">
    <location>
        <begin position="945"/>
        <end position="961"/>
    </location>
</feature>
<feature type="compositionally biased region" description="Acidic residues" evidence="6">
    <location>
        <begin position="84"/>
        <end position="99"/>
    </location>
</feature>
<dbReference type="SMART" id="SM00534">
    <property type="entry name" value="MUTSac"/>
    <property type="match status" value="1"/>
</dbReference>
<evidence type="ECO:0000256" key="5">
    <source>
        <dbReference type="ARBA" id="ARBA00023125"/>
    </source>
</evidence>
<dbReference type="InterPro" id="IPR007695">
    <property type="entry name" value="DNA_mismatch_repair_MutS-lik_N"/>
</dbReference>
<dbReference type="OrthoDB" id="121051at2759"/>
<dbReference type="PANTHER" id="PTHR11361">
    <property type="entry name" value="DNA MISMATCH REPAIR PROTEIN MUTS FAMILY MEMBER"/>
    <property type="match status" value="1"/>
</dbReference>
<dbReference type="FunFam" id="3.40.1170.10:FF:000002">
    <property type="entry name" value="DNA mismatch repair protein"/>
    <property type="match status" value="1"/>
</dbReference>
<keyword evidence="3" id="KW-0227">DNA damage</keyword>
<dbReference type="InterPro" id="IPR045076">
    <property type="entry name" value="MutS"/>
</dbReference>
<dbReference type="InterPro" id="IPR016151">
    <property type="entry name" value="DNA_mismatch_repair_MutS_N"/>
</dbReference>
<keyword evidence="4" id="KW-0067">ATP-binding</keyword>
<dbReference type="Gene3D" id="3.40.50.300">
    <property type="entry name" value="P-loop containing nucleotide triphosphate hydrolases"/>
    <property type="match status" value="1"/>
</dbReference>
<dbReference type="GO" id="GO:0032301">
    <property type="term" value="C:MutSalpha complex"/>
    <property type="evidence" value="ECO:0007669"/>
    <property type="project" value="TreeGrafter"/>
</dbReference>
<evidence type="ECO:0000256" key="4">
    <source>
        <dbReference type="ARBA" id="ARBA00022840"/>
    </source>
</evidence>
<dbReference type="GO" id="GO:0006298">
    <property type="term" value="P:mismatch repair"/>
    <property type="evidence" value="ECO:0007669"/>
    <property type="project" value="InterPro"/>
</dbReference>
<evidence type="ECO:0000256" key="6">
    <source>
        <dbReference type="SAM" id="MobiDB-lite"/>
    </source>
</evidence>
<dbReference type="InterPro" id="IPR007696">
    <property type="entry name" value="DNA_mismatch_repair_MutS_core"/>
</dbReference>
<dbReference type="Gene3D" id="3.40.1170.10">
    <property type="entry name" value="DNA repair protein MutS, domain I"/>
    <property type="match status" value="1"/>
</dbReference>
<evidence type="ECO:0000313" key="9">
    <source>
        <dbReference type="Proteomes" id="UP000318571"/>
    </source>
</evidence>
<feature type="compositionally biased region" description="Polar residues" evidence="6">
    <location>
        <begin position="1"/>
        <end position="21"/>
    </location>
</feature>
<dbReference type="Proteomes" id="UP000318571">
    <property type="component" value="Chromosome 11"/>
</dbReference>
<organism evidence="8 9">
    <name type="scientific">Tigriopus californicus</name>
    <name type="common">Marine copepod</name>
    <dbReference type="NCBI Taxonomy" id="6832"/>
    <lineage>
        <taxon>Eukaryota</taxon>
        <taxon>Metazoa</taxon>
        <taxon>Ecdysozoa</taxon>
        <taxon>Arthropoda</taxon>
        <taxon>Crustacea</taxon>
        <taxon>Multicrustacea</taxon>
        <taxon>Hexanauplia</taxon>
        <taxon>Copepoda</taxon>
        <taxon>Harpacticoida</taxon>
        <taxon>Harpacticidae</taxon>
        <taxon>Tigriopus</taxon>
    </lineage>
</organism>
<dbReference type="STRING" id="6832.A0A553PK06"/>
<name>A0A553PK06_TIGCA</name>
<reference evidence="8 9" key="1">
    <citation type="journal article" date="2018" name="Nat. Ecol. Evol.">
        <title>Genomic signatures of mitonuclear coevolution across populations of Tigriopus californicus.</title>
        <authorList>
            <person name="Barreto F.S."/>
            <person name="Watson E.T."/>
            <person name="Lima T.G."/>
            <person name="Willett C.S."/>
            <person name="Edmands S."/>
            <person name="Li W."/>
            <person name="Burton R.S."/>
        </authorList>
    </citation>
    <scope>NUCLEOTIDE SEQUENCE [LARGE SCALE GENOMIC DNA]</scope>
    <source>
        <strain evidence="8 9">San Diego</strain>
    </source>
</reference>
<dbReference type="AlphaFoldDB" id="A0A553PK06"/>
<keyword evidence="2" id="KW-0547">Nucleotide-binding</keyword>
<evidence type="ECO:0000256" key="3">
    <source>
        <dbReference type="ARBA" id="ARBA00022763"/>
    </source>
</evidence>
<accession>A0A553PK06</accession>
<proteinExistence type="inferred from homology"/>
<dbReference type="GO" id="GO:0140664">
    <property type="term" value="F:ATP-dependent DNA damage sensor activity"/>
    <property type="evidence" value="ECO:0007669"/>
    <property type="project" value="InterPro"/>
</dbReference>
<dbReference type="SUPFAM" id="SSF48334">
    <property type="entry name" value="DNA repair protein MutS, domain III"/>
    <property type="match status" value="1"/>
</dbReference>
<dbReference type="PANTHER" id="PTHR11361:SF148">
    <property type="entry name" value="DNA MISMATCH REPAIR PROTEIN MSH6"/>
    <property type="match status" value="1"/>
</dbReference>
<dbReference type="InterPro" id="IPR007861">
    <property type="entry name" value="DNA_mismatch_repair_MutS_clamp"/>
</dbReference>
<evidence type="ECO:0000256" key="2">
    <source>
        <dbReference type="ARBA" id="ARBA00022741"/>
    </source>
</evidence>
<dbReference type="SMART" id="SM00533">
    <property type="entry name" value="MUTSd"/>
    <property type="match status" value="1"/>
</dbReference>
<comment type="caution">
    <text evidence="8">The sequence shown here is derived from an EMBL/GenBank/DDBJ whole genome shotgun (WGS) entry which is preliminary data.</text>
</comment>
<dbReference type="EMBL" id="VCGU01000003">
    <property type="protein sequence ID" value="TRY78012.1"/>
    <property type="molecule type" value="Genomic_DNA"/>
</dbReference>
<dbReference type="Pfam" id="PF01624">
    <property type="entry name" value="MutS_I"/>
    <property type="match status" value="1"/>
</dbReference>
<feature type="region of interest" description="Disordered" evidence="6">
    <location>
        <begin position="1"/>
        <end position="149"/>
    </location>
</feature>
<dbReference type="Pfam" id="PF00488">
    <property type="entry name" value="MutS_V"/>
    <property type="match status" value="1"/>
</dbReference>
<dbReference type="SUPFAM" id="SSF52540">
    <property type="entry name" value="P-loop containing nucleoside triphosphate hydrolases"/>
    <property type="match status" value="1"/>
</dbReference>
<dbReference type="PROSITE" id="PS00486">
    <property type="entry name" value="DNA_MISMATCH_REPAIR_2"/>
    <property type="match status" value="1"/>
</dbReference>
<dbReference type="OMA" id="TPMMAQY"/>
<dbReference type="InterPro" id="IPR000432">
    <property type="entry name" value="DNA_mismatch_repair_MutS_C"/>
</dbReference>
<dbReference type="GO" id="GO:0005524">
    <property type="term" value="F:ATP binding"/>
    <property type="evidence" value="ECO:0007669"/>
    <property type="project" value="UniProtKB-KW"/>
</dbReference>
<keyword evidence="9" id="KW-1185">Reference proteome</keyword>
<dbReference type="GO" id="GO:0030983">
    <property type="term" value="F:mismatched DNA binding"/>
    <property type="evidence" value="ECO:0007669"/>
    <property type="project" value="InterPro"/>
</dbReference>
<evidence type="ECO:0000313" key="8">
    <source>
        <dbReference type="EMBL" id="TRY78012.1"/>
    </source>
</evidence>
<dbReference type="SUPFAM" id="SSF55271">
    <property type="entry name" value="DNA repair protein MutS, domain I"/>
    <property type="match status" value="1"/>
</dbReference>
<sequence length="1054" mass="117635">MSKQASILSFFNRRASSTAQGQGDGVGPPLGSPRGSPHSPKTPVRTPKRPIAPSPVLTDTTPPTRTPESNTPTRKRIKRGPVPDDQDDENDESEADPDANENRPPQSAPRRKSTGPDPAPKTSMAGPSSPSPARLGLGRPPGCSSRDEVETVLNPTPAANSSTETYLHTTWDFLNGGRRDAQGHSPEDPDFDPGTLRVPAQFLAKQTPAQRQWWEMKARHFDTVLFFKMGKFYELFHMDALIGVQACGMLLMKKEMAHCGFPESALQRYVDILVGQGYKVARIEQTETPQMMAARVQREGKKGPDAKAVRREICQIVSSGTRINSLDHDDCLLLLYTPPSMESVGQESGSCSEVGVAVFQPSVMKLFIGTLFSVADTAEILTLIQIVRPTEIVSDPSIPQSWKDSLIAFQPLRLRWQTSPPALEGDYAFLKEQRYGDDLKPFSAEDFMNRHAVLVKETSSKQAFLWMLTTLKESLIDQAVISNGDVLPLTDVLMANSKDSHLQFYGNALCNLDILPGKPEQKGLIHVLDRTLTASGKRLLRQWLAHPLANGQEIKHRQDILKSLDASIVQDCRSDMKGLGDLEKHLARLCLYGFKAKNHPDNRAILYETKLSSRLAKSLQAILTGFTAYVSILRRLLKIEPNMHDMTQSSLNEVHSHCEKFTRFLSKVDGDDTFVIPSGFNVFYDEVLQRKDDVTRRSEEFLEEQSRHFGTSLKFWGTGSNRFQLEVPESLAKKANNRYTLASQKKGFKRYSTSETLALCQEMEELEVELQDMHGDVVTEMVRQFSSHKFLWQVVIKSVAQVDCFFSLYLFNEDDSESKTLPHILSDAKNPSIQIRQGQHPILNYVKKGEADGVVIPNTIDLGMEMFILTGPNMGGKSTLMRQTALLVALAQLGVKVPAEEMSFYPVDKIFSRMGASDNIMEGKSTFLMELLETSTVFQNMTSNSLVLIDELGRGTSTYDGCAIALATLEFLAGKCRGLFSTHYHEIFRYIDRIPGKISLHYMDFMKENEDVVFLYQLKKGRCTESHGLNVAKLAGIPEDIIEKASRIAISKVN</sequence>
<dbReference type="InterPro" id="IPR027417">
    <property type="entry name" value="P-loop_NTPase"/>
</dbReference>
<dbReference type="InterPro" id="IPR036187">
    <property type="entry name" value="DNA_mismatch_repair_MutS_sf"/>
</dbReference>
<comment type="similarity">
    <text evidence="1">Belongs to the DNA mismatch repair MutS family.</text>
</comment>
<protein>
    <recommendedName>
        <fullName evidence="7">DNA mismatch repair proteins mutS family domain-containing protein</fullName>
    </recommendedName>
</protein>
<evidence type="ECO:0000259" key="7">
    <source>
        <dbReference type="PROSITE" id="PS00486"/>
    </source>
</evidence>
<dbReference type="InterPro" id="IPR017261">
    <property type="entry name" value="DNA_mismatch_repair_MutS/MSH"/>
</dbReference>
<dbReference type="PIRSF" id="PIRSF037677">
    <property type="entry name" value="DNA_mis_repair_Msh6"/>
    <property type="match status" value="1"/>
</dbReference>
<keyword evidence="5" id="KW-0238">DNA-binding</keyword>